<dbReference type="RefSeq" id="WP_049843208.1">
    <property type="nucleotide sequence ID" value="NZ_LLEI02000043.1"/>
</dbReference>
<sequence>MKKRLLPVPLILLIPIVLLIIVSVAGVYRFSLSDEEILAKFPSQVSQTDPVMQTVFSIKTANPWTVKIPESSAFTFIDDMDQLPIVKGTYEDGAERGVVSTNTDFNVQVNETTYVSPFAVSNQGSGTFYYLLVSKYDEFRQRMVTKGATYLGDRIRVQELSVGGSVVTVKLLERDEHQAMSEEPSKLTTILFKVTEQDSLEKQ</sequence>
<comment type="caution">
    <text evidence="1">The sequence shown here is derived from an EMBL/GenBank/DDBJ whole genome shotgun (WGS) entry which is preliminary data.</text>
</comment>
<dbReference type="EMBL" id="LLEI02000043">
    <property type="protein sequence ID" value="OAJ93500.1"/>
    <property type="molecule type" value="Genomic_DNA"/>
</dbReference>
<dbReference type="AlphaFoldDB" id="A0A177XY21"/>
<accession>A0A177XY21</accession>
<protein>
    <submittedName>
        <fullName evidence="1">Uncharacterized protein</fullName>
    </submittedName>
</protein>
<gene>
    <name evidence="1" type="ORF">APB76_16245</name>
</gene>
<organism evidence="1 2">
    <name type="scientific">Vibrio bivalvicida</name>
    <dbReference type="NCBI Taxonomy" id="1276888"/>
    <lineage>
        <taxon>Bacteria</taxon>
        <taxon>Pseudomonadati</taxon>
        <taxon>Pseudomonadota</taxon>
        <taxon>Gammaproteobacteria</taxon>
        <taxon>Vibrionales</taxon>
        <taxon>Vibrionaceae</taxon>
        <taxon>Vibrio</taxon>
        <taxon>Vibrio oreintalis group</taxon>
    </lineage>
</organism>
<evidence type="ECO:0000313" key="2">
    <source>
        <dbReference type="Proteomes" id="UP000078406"/>
    </source>
</evidence>
<reference evidence="1 2" key="1">
    <citation type="journal article" date="2016" name="Syst. Appl. Microbiol.">
        <title>Vibrio bivalvicida sp. nov., a novel larval pathogen for bivalve molluscs reared in a hatchery.</title>
        <authorList>
            <person name="Dubert J."/>
            <person name="Romalde J.L."/>
            <person name="Prado S."/>
            <person name="Barja J.L."/>
        </authorList>
    </citation>
    <scope>NUCLEOTIDE SEQUENCE [LARGE SCALE GENOMIC DNA]</scope>
    <source>
        <strain evidence="1 2">605</strain>
    </source>
</reference>
<name>A0A177XY21_9VIBR</name>
<evidence type="ECO:0000313" key="1">
    <source>
        <dbReference type="EMBL" id="OAJ93500.1"/>
    </source>
</evidence>
<dbReference type="Proteomes" id="UP000078406">
    <property type="component" value="Unassembled WGS sequence"/>
</dbReference>
<proteinExistence type="predicted"/>